<keyword evidence="9 10" id="KW-0460">Magnesium</keyword>
<keyword evidence="8 10" id="KW-0378">Hydrolase</keyword>
<keyword evidence="6 10" id="KW-0479">Metal-binding</keyword>
<dbReference type="RefSeq" id="WP_204424621.1">
    <property type="nucleotide sequence ID" value="NZ_CP070228.1"/>
</dbReference>
<dbReference type="HAMAP" id="MF_00042">
    <property type="entry name" value="RNase_H"/>
    <property type="match status" value="1"/>
</dbReference>
<dbReference type="SUPFAM" id="SSF53098">
    <property type="entry name" value="Ribonuclease H-like"/>
    <property type="match status" value="1"/>
</dbReference>
<comment type="subunit">
    <text evidence="3 10">Monomer.</text>
</comment>
<evidence type="ECO:0000256" key="5">
    <source>
        <dbReference type="ARBA" id="ARBA00022722"/>
    </source>
</evidence>
<evidence type="ECO:0000256" key="3">
    <source>
        <dbReference type="ARBA" id="ARBA00011245"/>
    </source>
</evidence>
<proteinExistence type="inferred from homology"/>
<comment type="catalytic activity">
    <reaction evidence="1 10">
        <text>Endonucleolytic cleavage to 5'-phosphomonoester.</text>
        <dbReference type="EC" id="3.1.26.4"/>
    </reaction>
</comment>
<evidence type="ECO:0000256" key="9">
    <source>
        <dbReference type="ARBA" id="ARBA00022842"/>
    </source>
</evidence>
<protein>
    <recommendedName>
        <fullName evidence="4 10">Ribonuclease H</fullName>
        <shortName evidence="10">RNase H</shortName>
        <ecNumber evidence="4 10">3.1.26.4</ecNumber>
    </recommendedName>
</protein>
<feature type="binding site" evidence="10">
    <location>
        <position position="194"/>
    </location>
    <ligand>
        <name>Mg(2+)</name>
        <dbReference type="ChEBI" id="CHEBI:18420"/>
        <label>2</label>
    </ligand>
</feature>
<keyword evidence="14" id="KW-1185">Reference proteome</keyword>
<comment type="cofactor">
    <cofactor evidence="10">
        <name>Mg(2+)</name>
        <dbReference type="ChEBI" id="CHEBI:18420"/>
    </cofactor>
    <text evidence="10">Binds 1 Mg(2+) ion per subunit. May bind a second metal ion at a regulatory site, or after substrate binding.</text>
</comment>
<dbReference type="Pfam" id="PF00075">
    <property type="entry name" value="RNase_H"/>
    <property type="match status" value="1"/>
</dbReference>
<dbReference type="EMBL" id="CP070228">
    <property type="protein sequence ID" value="QRV02272.1"/>
    <property type="molecule type" value="Genomic_DNA"/>
</dbReference>
<feature type="region of interest" description="Disordered" evidence="11">
    <location>
        <begin position="34"/>
        <end position="57"/>
    </location>
</feature>
<dbReference type="InterPro" id="IPR012337">
    <property type="entry name" value="RNaseH-like_sf"/>
</dbReference>
<evidence type="ECO:0000256" key="2">
    <source>
        <dbReference type="ARBA" id="ARBA00005300"/>
    </source>
</evidence>
<feature type="binding site" evidence="10">
    <location>
        <position position="70"/>
    </location>
    <ligand>
        <name>Mg(2+)</name>
        <dbReference type="ChEBI" id="CHEBI:18420"/>
        <label>2</label>
    </ligand>
</feature>
<dbReference type="InterPro" id="IPR036397">
    <property type="entry name" value="RNaseH_sf"/>
</dbReference>
<dbReference type="CDD" id="cd09278">
    <property type="entry name" value="RNase_HI_prokaryote_like"/>
    <property type="match status" value="1"/>
</dbReference>
<evidence type="ECO:0000256" key="1">
    <source>
        <dbReference type="ARBA" id="ARBA00000077"/>
    </source>
</evidence>
<dbReference type="PANTHER" id="PTHR10642:SF26">
    <property type="entry name" value="RIBONUCLEASE H1"/>
    <property type="match status" value="1"/>
</dbReference>
<evidence type="ECO:0000256" key="4">
    <source>
        <dbReference type="ARBA" id="ARBA00012180"/>
    </source>
</evidence>
<evidence type="ECO:0000313" key="14">
    <source>
        <dbReference type="Proteomes" id="UP000602653"/>
    </source>
</evidence>
<evidence type="ECO:0000256" key="6">
    <source>
        <dbReference type="ARBA" id="ARBA00022723"/>
    </source>
</evidence>
<feature type="domain" description="RNase H type-1" evidence="12">
    <location>
        <begin position="61"/>
        <end position="202"/>
    </location>
</feature>
<accession>A0ABX7IGV6</accession>
<dbReference type="PANTHER" id="PTHR10642">
    <property type="entry name" value="RIBONUCLEASE H1"/>
    <property type="match status" value="1"/>
</dbReference>
<reference evidence="13 14" key="1">
    <citation type="submission" date="2021-02" db="EMBL/GenBank/DDBJ databases">
        <title>Complete Genome Sequence of Arcanobacterium phocisimile strain DSM 26142T from a harbour seal.</title>
        <authorList>
            <person name="Borowiak M."/>
            <person name="Alssahen M."/>
            <person name="Malorny B."/>
            <person name="Laemmler C."/>
            <person name="Siebert U."/>
            <person name="Ploetz M."/>
            <person name="Abdulmawjood A."/>
        </authorList>
    </citation>
    <scope>NUCLEOTIDE SEQUENCE [LARGE SCALE GENOMIC DNA]</scope>
    <source>
        <strain evidence="13 14">DSM 26142</strain>
    </source>
</reference>
<comment type="function">
    <text evidence="10">Endonuclease that specifically degrades the RNA of RNA-DNA hybrids.</text>
</comment>
<evidence type="ECO:0000259" key="12">
    <source>
        <dbReference type="PROSITE" id="PS50879"/>
    </source>
</evidence>
<dbReference type="InterPro" id="IPR022892">
    <property type="entry name" value="RNaseHI"/>
</dbReference>
<comment type="similarity">
    <text evidence="2 10">Belongs to the RNase H family.</text>
</comment>
<keyword evidence="7 10" id="KW-0255">Endonuclease</keyword>
<evidence type="ECO:0000256" key="11">
    <source>
        <dbReference type="SAM" id="MobiDB-lite"/>
    </source>
</evidence>
<evidence type="ECO:0000256" key="8">
    <source>
        <dbReference type="ARBA" id="ARBA00022801"/>
    </source>
</evidence>
<keyword evidence="10" id="KW-0963">Cytoplasm</keyword>
<feature type="binding site" evidence="10">
    <location>
        <position position="70"/>
    </location>
    <ligand>
        <name>Mg(2+)</name>
        <dbReference type="ChEBI" id="CHEBI:18420"/>
        <label>1</label>
    </ligand>
</feature>
<organism evidence="13 14">
    <name type="scientific">Arcanobacterium phocisimile</name>
    <dbReference type="NCBI Taxonomy" id="1302235"/>
    <lineage>
        <taxon>Bacteria</taxon>
        <taxon>Bacillati</taxon>
        <taxon>Actinomycetota</taxon>
        <taxon>Actinomycetes</taxon>
        <taxon>Actinomycetales</taxon>
        <taxon>Actinomycetaceae</taxon>
        <taxon>Arcanobacterium</taxon>
    </lineage>
</organism>
<dbReference type="PROSITE" id="PS50879">
    <property type="entry name" value="RNASE_H_1"/>
    <property type="match status" value="1"/>
</dbReference>
<dbReference type="Gene3D" id="3.30.420.10">
    <property type="entry name" value="Ribonuclease H-like superfamily/Ribonuclease H"/>
    <property type="match status" value="1"/>
</dbReference>
<dbReference type="EC" id="3.1.26.4" evidence="4 10"/>
<gene>
    <name evidence="10" type="primary">rnhA</name>
    <name evidence="13" type="ORF">JTE88_00475</name>
</gene>
<evidence type="ECO:0000313" key="13">
    <source>
        <dbReference type="EMBL" id="QRV02272.1"/>
    </source>
</evidence>
<evidence type="ECO:0000256" key="10">
    <source>
        <dbReference type="HAMAP-Rule" id="MF_00042"/>
    </source>
</evidence>
<dbReference type="InterPro" id="IPR002156">
    <property type="entry name" value="RNaseH_domain"/>
</dbReference>
<dbReference type="InterPro" id="IPR050092">
    <property type="entry name" value="RNase_H"/>
</dbReference>
<feature type="binding site" evidence="10">
    <location>
        <position position="106"/>
    </location>
    <ligand>
        <name>Mg(2+)</name>
        <dbReference type="ChEBI" id="CHEBI:18420"/>
        <label>1</label>
    </ligand>
</feature>
<keyword evidence="5 10" id="KW-0540">Nuclease</keyword>
<evidence type="ECO:0000256" key="7">
    <source>
        <dbReference type="ARBA" id="ARBA00022759"/>
    </source>
</evidence>
<dbReference type="Proteomes" id="UP000602653">
    <property type="component" value="Chromosome"/>
</dbReference>
<feature type="binding site" evidence="10">
    <location>
        <position position="128"/>
    </location>
    <ligand>
        <name>Mg(2+)</name>
        <dbReference type="ChEBI" id="CHEBI:18420"/>
        <label>1</label>
    </ligand>
</feature>
<sequence length="205" mass="22156">MNFSQQPSLFSDFPDIDGQLSADVEESALDSLGEVSHDTGFTPPPGARETQIGKQVGRPSSSYDLVIATDGACSGNPGPGGWAFVDQTAGYAVSGGAHQTTNNIMELTAMLHALRYAGPEVDLLLRVDSKYVIDSMTKWAVGWRKRGWRKADGKPVLNRELIEAIVDLYEARSGKTDVEWVRGHNGDPGNDLADRLAVEQSNAHK</sequence>
<comment type="subcellular location">
    <subcellularLocation>
        <location evidence="10">Cytoplasm</location>
    </subcellularLocation>
</comment>
<name>A0ABX7IGV6_9ACTO</name>